<organism evidence="6 7">
    <name type="scientific">Tateyamaria armeniaca</name>
    <dbReference type="NCBI Taxonomy" id="2518930"/>
    <lineage>
        <taxon>Bacteria</taxon>
        <taxon>Pseudomonadati</taxon>
        <taxon>Pseudomonadota</taxon>
        <taxon>Alphaproteobacteria</taxon>
        <taxon>Rhodobacterales</taxon>
        <taxon>Roseobacteraceae</taxon>
        <taxon>Tateyamaria</taxon>
    </lineage>
</organism>
<dbReference type="Gene3D" id="2.40.50.100">
    <property type="match status" value="1"/>
</dbReference>
<dbReference type="PANTHER" id="PTHR32347:SF23">
    <property type="entry name" value="BLL5650 PROTEIN"/>
    <property type="match status" value="1"/>
</dbReference>
<dbReference type="InterPro" id="IPR050465">
    <property type="entry name" value="UPF0194_transport"/>
</dbReference>
<dbReference type="PANTHER" id="PTHR32347">
    <property type="entry name" value="EFFLUX SYSTEM COMPONENT YKNX-RELATED"/>
    <property type="match status" value="1"/>
</dbReference>
<feature type="signal peptide" evidence="4">
    <location>
        <begin position="1"/>
        <end position="23"/>
    </location>
</feature>
<feature type="domain" description="YbhG-like alpha-helical hairpin" evidence="5">
    <location>
        <begin position="87"/>
        <end position="187"/>
    </location>
</feature>
<reference evidence="6 7" key="1">
    <citation type="submission" date="2024-08" db="EMBL/GenBank/DDBJ databases">
        <title>Tateyamaria sp. nov., isolated from marine algae.</title>
        <authorList>
            <person name="Choi B.J."/>
            <person name="Kim J.M."/>
            <person name="Lee J.K."/>
            <person name="Choi D.G."/>
            <person name="Bayburt H."/>
            <person name="Baek J.H."/>
            <person name="Han D.M."/>
            <person name="Jeon C.O."/>
        </authorList>
    </citation>
    <scope>NUCLEOTIDE SEQUENCE [LARGE SCALE GENOMIC DNA]</scope>
    <source>
        <strain evidence="6 7">KMU-156</strain>
    </source>
</reference>
<evidence type="ECO:0000256" key="1">
    <source>
        <dbReference type="ARBA" id="ARBA00004196"/>
    </source>
</evidence>
<comment type="caution">
    <text evidence="6">The sequence shown here is derived from an EMBL/GenBank/DDBJ whole genome shotgun (WGS) entry which is preliminary data.</text>
</comment>
<evidence type="ECO:0000256" key="4">
    <source>
        <dbReference type="SAM" id="SignalP"/>
    </source>
</evidence>
<dbReference type="InterPro" id="IPR059052">
    <property type="entry name" value="HH_YbhG-like"/>
</dbReference>
<evidence type="ECO:0000256" key="2">
    <source>
        <dbReference type="ARBA" id="ARBA00023054"/>
    </source>
</evidence>
<protein>
    <submittedName>
        <fullName evidence="6">HlyD family secretion protein</fullName>
    </submittedName>
</protein>
<keyword evidence="4" id="KW-0732">Signal</keyword>
<proteinExistence type="predicted"/>
<evidence type="ECO:0000256" key="3">
    <source>
        <dbReference type="SAM" id="Coils"/>
    </source>
</evidence>
<sequence>MNWYCITALAAVASVISATWSGAQEQPIRPAKVAEVTATDATISRRYPASVLPSREIELSFKVSGQVIDLPVRAASNVAAGDIIAQIDKRDYENQLSALQSQRDQAVAQLEALKAGARVEEIVALEAAVESAQAQVDQTREALDRAEELLDRGVSTRAQVESAQANFRVAEANLRAQQEQLRIGQVGGAPRMLRPRRPQFVALMHRSKWRGTPCRTPP</sequence>
<dbReference type="Proteomes" id="UP001627408">
    <property type="component" value="Unassembled WGS sequence"/>
</dbReference>
<dbReference type="Pfam" id="PF25881">
    <property type="entry name" value="HH_YBHG"/>
    <property type="match status" value="1"/>
</dbReference>
<comment type="subcellular location">
    <subcellularLocation>
        <location evidence="1">Cell envelope</location>
    </subcellularLocation>
</comment>
<evidence type="ECO:0000259" key="5">
    <source>
        <dbReference type="Pfam" id="PF25881"/>
    </source>
</evidence>
<gene>
    <name evidence="6" type="ORF">ACERZ8_09310</name>
</gene>
<name>A0ABW8UVS5_9RHOB</name>
<dbReference type="Gene3D" id="1.10.287.470">
    <property type="entry name" value="Helix hairpin bin"/>
    <property type="match status" value="1"/>
</dbReference>
<dbReference type="EMBL" id="JBHDIY010000002">
    <property type="protein sequence ID" value="MFL4470051.1"/>
    <property type="molecule type" value="Genomic_DNA"/>
</dbReference>
<feature type="coiled-coil region" evidence="3">
    <location>
        <begin position="89"/>
        <end position="180"/>
    </location>
</feature>
<keyword evidence="7" id="KW-1185">Reference proteome</keyword>
<dbReference type="SUPFAM" id="SSF111369">
    <property type="entry name" value="HlyD-like secretion proteins"/>
    <property type="match status" value="2"/>
</dbReference>
<evidence type="ECO:0000313" key="7">
    <source>
        <dbReference type="Proteomes" id="UP001627408"/>
    </source>
</evidence>
<keyword evidence="2 3" id="KW-0175">Coiled coil</keyword>
<dbReference type="RefSeq" id="WP_407591923.1">
    <property type="nucleotide sequence ID" value="NZ_JBHDIY010000002.1"/>
</dbReference>
<feature type="chain" id="PRO_5046206196" evidence="4">
    <location>
        <begin position="24"/>
        <end position="218"/>
    </location>
</feature>
<accession>A0ABW8UVS5</accession>
<evidence type="ECO:0000313" key="6">
    <source>
        <dbReference type="EMBL" id="MFL4470051.1"/>
    </source>
</evidence>